<feature type="compositionally biased region" description="Acidic residues" evidence="1">
    <location>
        <begin position="166"/>
        <end position="177"/>
    </location>
</feature>
<dbReference type="GO" id="GO:0016593">
    <property type="term" value="C:Cdc73/Paf1 complex"/>
    <property type="evidence" value="ECO:0007669"/>
    <property type="project" value="InterPro"/>
</dbReference>
<dbReference type="GO" id="GO:0006368">
    <property type="term" value="P:transcription elongation by RNA polymerase II"/>
    <property type="evidence" value="ECO:0007669"/>
    <property type="project" value="InterPro"/>
</dbReference>
<dbReference type="GO" id="GO:0032968">
    <property type="term" value="P:positive regulation of transcription elongation by RNA polymerase II"/>
    <property type="evidence" value="ECO:0007669"/>
    <property type="project" value="TreeGrafter"/>
</dbReference>
<dbReference type="AlphaFoldDB" id="A0A915K3W9"/>
<dbReference type="GO" id="GO:1990269">
    <property type="term" value="F:RNA polymerase II C-terminal domain phosphoserine binding"/>
    <property type="evidence" value="ECO:0007669"/>
    <property type="project" value="TreeGrafter"/>
</dbReference>
<dbReference type="Proteomes" id="UP000887565">
    <property type="component" value="Unplaced"/>
</dbReference>
<feature type="region of interest" description="Disordered" evidence="1">
    <location>
        <begin position="43"/>
        <end position="62"/>
    </location>
</feature>
<dbReference type="PANTHER" id="PTHR23146:SF0">
    <property type="entry name" value="RNA POLYMERASE-ASSOCIATED PROTEIN LEO1"/>
    <property type="match status" value="1"/>
</dbReference>
<feature type="compositionally biased region" description="Acidic residues" evidence="1">
    <location>
        <begin position="131"/>
        <end position="141"/>
    </location>
</feature>
<feature type="region of interest" description="Disordered" evidence="1">
    <location>
        <begin position="1"/>
        <end position="20"/>
    </location>
</feature>
<feature type="compositionally biased region" description="Basic and acidic residues" evidence="1">
    <location>
        <begin position="388"/>
        <end position="415"/>
    </location>
</feature>
<feature type="compositionally biased region" description="Polar residues" evidence="1">
    <location>
        <begin position="43"/>
        <end position="55"/>
    </location>
</feature>
<keyword evidence="2" id="KW-1185">Reference proteome</keyword>
<dbReference type="OMA" id="VMVDVMI"/>
<accession>A0A915K3W9</accession>
<feature type="region of interest" description="Disordered" evidence="1">
    <location>
        <begin position="371"/>
        <end position="440"/>
    </location>
</feature>
<name>A0A915K3W9_ROMCU</name>
<feature type="region of interest" description="Disordered" evidence="1">
    <location>
        <begin position="68"/>
        <end position="216"/>
    </location>
</feature>
<evidence type="ECO:0000313" key="2">
    <source>
        <dbReference type="Proteomes" id="UP000887565"/>
    </source>
</evidence>
<proteinExistence type="predicted"/>
<feature type="compositionally biased region" description="Basic and acidic residues" evidence="1">
    <location>
        <begin position="504"/>
        <end position="516"/>
    </location>
</feature>
<dbReference type="WBParaSite" id="nRc.2.0.1.t33470-RA">
    <property type="protein sequence ID" value="nRc.2.0.1.t33470-RA"/>
    <property type="gene ID" value="nRc.2.0.1.g33470"/>
</dbReference>
<dbReference type="InterPro" id="IPR007149">
    <property type="entry name" value="Leo1"/>
</dbReference>
<feature type="compositionally biased region" description="Acidic residues" evidence="1">
    <location>
        <begin position="471"/>
        <end position="485"/>
    </location>
</feature>
<feature type="compositionally biased region" description="Polar residues" evidence="1">
    <location>
        <begin position="191"/>
        <end position="204"/>
    </location>
</feature>
<evidence type="ECO:0000313" key="3">
    <source>
        <dbReference type="WBParaSite" id="nRc.2.0.1.t33470-RA"/>
    </source>
</evidence>
<sequence>MSDSDFTDSGSLQETPIIDELEQIQKTPGDDEGECETATFQYANNRQEIGSTPTQHEYDNDDQIEEHSTTMNAEQLQEDDEEENSAVINNENFDRLQDQDDEHSEAMHIDDEREGEQPSDDVGLSKKIDGDDGFEEAEEESDRQPSRAHEEEGENQIDDMPTQEDLFGDADDVSTSDEEQKSEAGGDKSRQGSTSPSHIQANERPNQDQEEEQEEEIAETLIDVEIPKISADLGSQLHFVKFPNFLSVEPRPFDPDTYEDEIDDDDVLDEEGRSRVKLKVENTIRWRNDPNDESKRLSNAKIVRWSDGSMSLYLGAEVFDVHTHPLQGDHHHLFIRQGTGLQGRAIFRTKLTFRPHSTESFTHRKITMSMADRTNKTQKVKVLPAVGKDPEAQKQELMKKEEERLRASARRESQQRRKATAGHGRSGLSASYLEPDRESDEENTVSISAIKKSFKAGGKDFAAARAIYASSDEDEDAEDDDDDALENTGNNRRAKNADRPTSTKAERQLERAKRVESDDDEKGSDAGETERRRAHIIEDDDEE</sequence>
<dbReference type="PANTHER" id="PTHR23146">
    <property type="entry name" value="LEO1 PROTEIN"/>
    <property type="match status" value="1"/>
</dbReference>
<feature type="region of interest" description="Disordered" evidence="1">
    <location>
        <begin position="470"/>
        <end position="543"/>
    </location>
</feature>
<organism evidence="2 3">
    <name type="scientific">Romanomermis culicivorax</name>
    <name type="common">Nematode worm</name>
    <dbReference type="NCBI Taxonomy" id="13658"/>
    <lineage>
        <taxon>Eukaryota</taxon>
        <taxon>Metazoa</taxon>
        <taxon>Ecdysozoa</taxon>
        <taxon>Nematoda</taxon>
        <taxon>Enoplea</taxon>
        <taxon>Dorylaimia</taxon>
        <taxon>Mermithida</taxon>
        <taxon>Mermithoidea</taxon>
        <taxon>Mermithidae</taxon>
        <taxon>Romanomermis</taxon>
    </lineage>
</organism>
<dbReference type="Pfam" id="PF04004">
    <property type="entry name" value="Leo1"/>
    <property type="match status" value="1"/>
</dbReference>
<feature type="compositionally biased region" description="Basic and acidic residues" evidence="1">
    <location>
        <begin position="523"/>
        <end position="537"/>
    </location>
</feature>
<feature type="compositionally biased region" description="Polar residues" evidence="1">
    <location>
        <begin position="1"/>
        <end position="14"/>
    </location>
</feature>
<protein>
    <submittedName>
        <fullName evidence="3">RNA polymerase-associated protein LEO1</fullName>
    </submittedName>
</protein>
<feature type="compositionally biased region" description="Basic and acidic residues" evidence="1">
    <location>
        <begin position="178"/>
        <end position="190"/>
    </location>
</feature>
<feature type="compositionally biased region" description="Basic and acidic residues" evidence="1">
    <location>
        <begin position="92"/>
        <end position="111"/>
    </location>
</feature>
<reference evidence="3" key="1">
    <citation type="submission" date="2022-11" db="UniProtKB">
        <authorList>
            <consortium name="WormBaseParasite"/>
        </authorList>
    </citation>
    <scope>IDENTIFICATION</scope>
</reference>
<evidence type="ECO:0000256" key="1">
    <source>
        <dbReference type="SAM" id="MobiDB-lite"/>
    </source>
</evidence>